<reference evidence="5" key="1">
    <citation type="submission" date="2023-07" db="EMBL/GenBank/DDBJ databases">
        <title>Whole genome sequence analysis of rice epiphytic Sphingomonas sanguinis OsEp_Plm_15B2.</title>
        <authorList>
            <person name="Sahu K.P."/>
            <person name="Asharani P."/>
            <person name="Reddy B."/>
            <person name="Kumar A."/>
        </authorList>
    </citation>
    <scope>NUCLEOTIDE SEQUENCE [LARGE SCALE GENOMIC DNA]</scope>
    <source>
        <strain evidence="5">OsEp_Plm_15B2</strain>
    </source>
</reference>
<dbReference type="RefSeq" id="WP_322537891.1">
    <property type="nucleotide sequence ID" value="NZ_JAOBTW010000001.1"/>
</dbReference>
<dbReference type="SUPFAM" id="SSF46689">
    <property type="entry name" value="Homeodomain-like"/>
    <property type="match status" value="1"/>
</dbReference>
<gene>
    <name evidence="4" type="ORF">N4G62_00005</name>
</gene>
<dbReference type="InterPro" id="IPR048020">
    <property type="entry name" value="Transpos_IS3"/>
</dbReference>
<dbReference type="InterPro" id="IPR012337">
    <property type="entry name" value="RNaseH-like_sf"/>
</dbReference>
<organism evidence="4 5">
    <name type="scientific">Sphingomonas sanguinis</name>
    <dbReference type="NCBI Taxonomy" id="33051"/>
    <lineage>
        <taxon>Bacteria</taxon>
        <taxon>Pseudomonadati</taxon>
        <taxon>Pseudomonadota</taxon>
        <taxon>Alphaproteobacteria</taxon>
        <taxon>Sphingomonadales</taxon>
        <taxon>Sphingomonadaceae</taxon>
        <taxon>Sphingomonas</taxon>
    </lineage>
</organism>
<dbReference type="PANTHER" id="PTHR47515:SF1">
    <property type="entry name" value="BLR2054 PROTEIN"/>
    <property type="match status" value="1"/>
</dbReference>
<sequence>MRRGRFTEDQIIGVLREHKAGVKTAELCRKPGISDATFYNWKLKYGGMIVSEAARLRTLEDENRRLKKLLAESMLDVSALKDLPGKKLTRPAERYAAVEKLMTDHGFSERRACRLIGVNRSAWQYEPLRGKDDAVRERMREIANERRRFGYPRLAILLRREGKGMNLKKVYRLYREERLTVRKRGGRKRALGTRAPMAIPQEANQRWSLDFVSDALACGRRFRVLNVIDDYSRECLACIVDTSLSGRRVVRELTAIADRRGLPCMVVSDNGTELTSHAVLAWCQDTGVEWHYIAPGKPQQNGFVESFNGRLRDECLNEHLFPSLPAARRIIKAWRTDYNTVRPHSSLGGMAPAEFTNRPRHGHEDAEANLSAA</sequence>
<keyword evidence="1" id="KW-0175">Coiled coil</keyword>
<dbReference type="NCBIfam" id="NF033516">
    <property type="entry name" value="transpos_IS3"/>
    <property type="match status" value="1"/>
</dbReference>
<dbReference type="InterPro" id="IPR002514">
    <property type="entry name" value="Transposase_8"/>
</dbReference>
<evidence type="ECO:0000313" key="5">
    <source>
        <dbReference type="Proteomes" id="UP001292182"/>
    </source>
</evidence>
<accession>A0ABU5LKF3</accession>
<dbReference type="Proteomes" id="UP001292182">
    <property type="component" value="Unassembled WGS sequence"/>
</dbReference>
<feature type="region of interest" description="Disordered" evidence="2">
    <location>
        <begin position="345"/>
        <end position="373"/>
    </location>
</feature>
<dbReference type="Gene3D" id="3.30.420.10">
    <property type="entry name" value="Ribonuclease H-like superfamily/Ribonuclease H"/>
    <property type="match status" value="1"/>
</dbReference>
<protein>
    <submittedName>
        <fullName evidence="4">IS3 family transposase</fullName>
    </submittedName>
</protein>
<dbReference type="PROSITE" id="PS50994">
    <property type="entry name" value="INTEGRASE"/>
    <property type="match status" value="1"/>
</dbReference>
<dbReference type="Pfam" id="PF13276">
    <property type="entry name" value="HTH_21"/>
    <property type="match status" value="1"/>
</dbReference>
<evidence type="ECO:0000256" key="2">
    <source>
        <dbReference type="SAM" id="MobiDB-lite"/>
    </source>
</evidence>
<dbReference type="Pfam" id="PF13683">
    <property type="entry name" value="rve_3"/>
    <property type="match status" value="1"/>
</dbReference>
<dbReference type="SUPFAM" id="SSF53098">
    <property type="entry name" value="Ribonuclease H-like"/>
    <property type="match status" value="1"/>
</dbReference>
<feature type="coiled-coil region" evidence="1">
    <location>
        <begin position="49"/>
        <end position="76"/>
    </location>
</feature>
<evidence type="ECO:0000259" key="3">
    <source>
        <dbReference type="PROSITE" id="PS50994"/>
    </source>
</evidence>
<evidence type="ECO:0000256" key="1">
    <source>
        <dbReference type="SAM" id="Coils"/>
    </source>
</evidence>
<dbReference type="EMBL" id="JAOBTW010000001">
    <property type="protein sequence ID" value="MDZ7280409.1"/>
    <property type="molecule type" value="Genomic_DNA"/>
</dbReference>
<dbReference type="InterPro" id="IPR009057">
    <property type="entry name" value="Homeodomain-like_sf"/>
</dbReference>
<evidence type="ECO:0000313" key="4">
    <source>
        <dbReference type="EMBL" id="MDZ7280409.1"/>
    </source>
</evidence>
<dbReference type="PANTHER" id="PTHR47515">
    <property type="entry name" value="LOW CALCIUM RESPONSE LOCUS PROTEIN T"/>
    <property type="match status" value="1"/>
</dbReference>
<proteinExistence type="predicted"/>
<dbReference type="InterPro" id="IPR025948">
    <property type="entry name" value="HTH-like_dom"/>
</dbReference>
<feature type="domain" description="Integrase catalytic" evidence="3">
    <location>
        <begin position="196"/>
        <end position="360"/>
    </location>
</feature>
<comment type="caution">
    <text evidence="4">The sequence shown here is derived from an EMBL/GenBank/DDBJ whole genome shotgun (WGS) entry which is preliminary data.</text>
</comment>
<dbReference type="InterPro" id="IPR001584">
    <property type="entry name" value="Integrase_cat-core"/>
</dbReference>
<dbReference type="Pfam" id="PF01527">
    <property type="entry name" value="HTH_Tnp_1"/>
    <property type="match status" value="1"/>
</dbReference>
<dbReference type="InterPro" id="IPR036397">
    <property type="entry name" value="RNaseH_sf"/>
</dbReference>
<name>A0ABU5LKF3_9SPHN</name>
<keyword evidence="5" id="KW-1185">Reference proteome</keyword>